<dbReference type="EMBL" id="KX713899">
    <property type="protein sequence ID" value="AOS53125.1"/>
    <property type="molecule type" value="Genomic_DNA"/>
</dbReference>
<dbReference type="GeneID" id="29292021"/>
<gene>
    <name evidence="1" type="primary">orf64e</name>
</gene>
<geneLocation type="chloroplast" evidence="1"/>
<sequence>MNKFKLERVLSNFRGMKDKNKSINRDLLFLLEYRDLICIFLVERTIFVTNPLIIKKNGKCSIRT</sequence>
<organism evidence="1">
    <name type="scientific">Cycas panzhihuaensis</name>
    <name type="common">Dukou cycad</name>
    <name type="synonym">Cycas baguanheensis</name>
    <dbReference type="NCBI Taxonomy" id="123604"/>
    <lineage>
        <taxon>Eukaryota</taxon>
        <taxon>Viridiplantae</taxon>
        <taxon>Streptophyta</taxon>
        <taxon>Embryophyta</taxon>
        <taxon>Tracheophyta</taxon>
        <taxon>Spermatophyta</taxon>
        <taxon>Cycadidae</taxon>
        <taxon>Cycadales</taxon>
        <taxon>Cycadaceae</taxon>
        <taxon>Cycas</taxon>
    </lineage>
</organism>
<keyword evidence="1" id="KW-0934">Plastid</keyword>
<name>A0A1D8BEU0_CYCPA</name>
<reference evidence="1" key="1">
    <citation type="journal article" date="2016" name="Conserv Genet Resour">
        <title>Characterization of the complete chloroplast genome of Cycas panzhihuaensis.</title>
        <authorList>
            <person name="Han J."/>
            <person name="Wang M."/>
            <person name="Qiu Q."/>
            <person name="Guo R."/>
        </authorList>
    </citation>
    <scope>NUCLEOTIDE SEQUENCE</scope>
</reference>
<protein>
    <submittedName>
        <fullName evidence="1">Uncharacterized protein</fullName>
    </submittedName>
</protein>
<dbReference type="RefSeq" id="YP_009308256.1">
    <property type="nucleotide sequence ID" value="NC_031413.1"/>
</dbReference>
<dbReference type="GeneID" id="29292126"/>
<keyword evidence="1" id="KW-0150">Chloroplast</keyword>
<proteinExistence type="predicted"/>
<dbReference type="AlphaFoldDB" id="A0A1D8BEU0"/>
<dbReference type="RefSeq" id="YP_009308176.1">
    <property type="nucleotide sequence ID" value="NC_031413.1"/>
</dbReference>
<accession>A0A1D8BEU0</accession>
<dbReference type="EMBL" id="KX713899">
    <property type="protein sequence ID" value="AOS53205.1"/>
    <property type="molecule type" value="Genomic_DNA"/>
</dbReference>
<evidence type="ECO:0000313" key="1">
    <source>
        <dbReference type="EMBL" id="AOS53125.1"/>
    </source>
</evidence>